<accession>A0A4Y2XEL7</accession>
<reference evidence="1 2" key="1">
    <citation type="journal article" date="2019" name="Sci. Rep.">
        <title>Orb-weaving spider Araneus ventricosus genome elucidates the spidroin gene catalogue.</title>
        <authorList>
            <person name="Kono N."/>
            <person name="Nakamura H."/>
            <person name="Ohtoshi R."/>
            <person name="Moran D.A.P."/>
            <person name="Shinohara A."/>
            <person name="Yoshida Y."/>
            <person name="Fujiwara M."/>
            <person name="Mori M."/>
            <person name="Tomita M."/>
            <person name="Arakawa K."/>
        </authorList>
    </citation>
    <scope>NUCLEOTIDE SEQUENCE [LARGE SCALE GENOMIC DNA]</scope>
</reference>
<keyword evidence="2" id="KW-1185">Reference proteome</keyword>
<protein>
    <submittedName>
        <fullName evidence="1">Uncharacterized protein</fullName>
    </submittedName>
</protein>
<comment type="caution">
    <text evidence="1">The sequence shown here is derived from an EMBL/GenBank/DDBJ whole genome shotgun (WGS) entry which is preliminary data.</text>
</comment>
<dbReference type="Proteomes" id="UP000499080">
    <property type="component" value="Unassembled WGS sequence"/>
</dbReference>
<proteinExistence type="predicted"/>
<gene>
    <name evidence="1" type="ORF">AVEN_270158_1</name>
</gene>
<name>A0A4Y2XEL7_ARAVE</name>
<evidence type="ECO:0000313" key="2">
    <source>
        <dbReference type="Proteomes" id="UP000499080"/>
    </source>
</evidence>
<sequence length="105" mass="12287">MEASDAMRVDCGHSLGMRSKVIWHSYSVRRCGFLQQQMFMRILLGPILNRVRLVSSLLVKRRGNKELHIYNRCFLGFIFPGKVSEPIVCIRLRLTDRTEHETRPI</sequence>
<evidence type="ECO:0000313" key="1">
    <source>
        <dbReference type="EMBL" id="GBO46782.1"/>
    </source>
</evidence>
<dbReference type="AlphaFoldDB" id="A0A4Y2XEL7"/>
<dbReference type="EMBL" id="BGPR01074677">
    <property type="protein sequence ID" value="GBO46782.1"/>
    <property type="molecule type" value="Genomic_DNA"/>
</dbReference>
<organism evidence="1 2">
    <name type="scientific">Araneus ventricosus</name>
    <name type="common">Orbweaver spider</name>
    <name type="synonym">Epeira ventricosa</name>
    <dbReference type="NCBI Taxonomy" id="182803"/>
    <lineage>
        <taxon>Eukaryota</taxon>
        <taxon>Metazoa</taxon>
        <taxon>Ecdysozoa</taxon>
        <taxon>Arthropoda</taxon>
        <taxon>Chelicerata</taxon>
        <taxon>Arachnida</taxon>
        <taxon>Araneae</taxon>
        <taxon>Araneomorphae</taxon>
        <taxon>Entelegynae</taxon>
        <taxon>Araneoidea</taxon>
        <taxon>Araneidae</taxon>
        <taxon>Araneus</taxon>
    </lineage>
</organism>